<dbReference type="PROSITE" id="PS01012">
    <property type="entry name" value="FOLYLPOLYGLU_SYNT_2"/>
    <property type="match status" value="1"/>
</dbReference>
<keyword evidence="9 22" id="KW-0436">Ligase</keyword>
<evidence type="ECO:0000256" key="6">
    <source>
        <dbReference type="ARBA" id="ARBA00013023"/>
    </source>
</evidence>
<comment type="cofactor">
    <cofactor evidence="1">
        <name>Mg(2+)</name>
        <dbReference type="ChEBI" id="CHEBI:18420"/>
    </cofactor>
</comment>
<dbReference type="InterPro" id="IPR013221">
    <property type="entry name" value="Mur_ligase_cen"/>
</dbReference>
<dbReference type="PANTHER" id="PTHR11136">
    <property type="entry name" value="FOLYLPOLYGLUTAMATE SYNTHASE-RELATED"/>
    <property type="match status" value="1"/>
</dbReference>
<evidence type="ECO:0000313" key="26">
    <source>
        <dbReference type="Proteomes" id="UP000318995"/>
    </source>
</evidence>
<evidence type="ECO:0000313" key="25">
    <source>
        <dbReference type="EMBL" id="TWT46917.1"/>
    </source>
</evidence>
<evidence type="ECO:0000256" key="17">
    <source>
        <dbReference type="ARBA" id="ARBA00032510"/>
    </source>
</evidence>
<feature type="domain" description="Mur ligase C-terminal" evidence="23">
    <location>
        <begin position="320"/>
        <end position="446"/>
    </location>
</feature>
<evidence type="ECO:0000256" key="18">
    <source>
        <dbReference type="ARBA" id="ARBA00047493"/>
    </source>
</evidence>
<dbReference type="PIRSF" id="PIRSF001563">
    <property type="entry name" value="Folylpolyglu_synth"/>
    <property type="match status" value="1"/>
</dbReference>
<dbReference type="GO" id="GO:0005737">
    <property type="term" value="C:cytoplasm"/>
    <property type="evidence" value="ECO:0007669"/>
    <property type="project" value="TreeGrafter"/>
</dbReference>
<dbReference type="GO" id="GO:0008841">
    <property type="term" value="F:dihydrofolate synthase activity"/>
    <property type="evidence" value="ECO:0007669"/>
    <property type="project" value="UniProtKB-EC"/>
</dbReference>
<keyword evidence="26" id="KW-1185">Reference proteome</keyword>
<comment type="catalytic activity">
    <reaction evidence="20">
        <text>(6R)-5,10-methylenetetrahydrofolyl-(gamma-L-Glu)(n) + L-glutamate + ATP = (6R)-5,10-methylenetetrahydrofolyl-(gamma-L-Glu)(n+1) + ADP + phosphate + H(+)</text>
        <dbReference type="Rhea" id="RHEA:51912"/>
        <dbReference type="Rhea" id="RHEA-COMP:13257"/>
        <dbReference type="Rhea" id="RHEA-COMP:13258"/>
        <dbReference type="ChEBI" id="CHEBI:15378"/>
        <dbReference type="ChEBI" id="CHEBI:29985"/>
        <dbReference type="ChEBI" id="CHEBI:30616"/>
        <dbReference type="ChEBI" id="CHEBI:43474"/>
        <dbReference type="ChEBI" id="CHEBI:136572"/>
        <dbReference type="ChEBI" id="CHEBI:456216"/>
        <dbReference type="EC" id="6.3.2.17"/>
    </reaction>
</comment>
<comment type="catalytic activity">
    <reaction evidence="19">
        <text>10-formyltetrahydrofolyl-(gamma-L-Glu)(n) + L-glutamate + ATP = 10-formyltetrahydrofolyl-(gamma-L-Glu)(n+1) + ADP + phosphate + H(+)</text>
        <dbReference type="Rhea" id="RHEA:51904"/>
        <dbReference type="Rhea" id="RHEA-COMP:13088"/>
        <dbReference type="Rhea" id="RHEA-COMP:14300"/>
        <dbReference type="ChEBI" id="CHEBI:15378"/>
        <dbReference type="ChEBI" id="CHEBI:29985"/>
        <dbReference type="ChEBI" id="CHEBI:30616"/>
        <dbReference type="ChEBI" id="CHEBI:43474"/>
        <dbReference type="ChEBI" id="CHEBI:134413"/>
        <dbReference type="ChEBI" id="CHEBI:456216"/>
        <dbReference type="EC" id="6.3.2.17"/>
    </reaction>
</comment>
<reference evidence="25 26" key="1">
    <citation type="submission" date="2019-02" db="EMBL/GenBank/DDBJ databases">
        <title>Deep-cultivation of Planctomycetes and their phenomic and genomic characterization uncovers novel biology.</title>
        <authorList>
            <person name="Wiegand S."/>
            <person name="Jogler M."/>
            <person name="Boedeker C."/>
            <person name="Pinto D."/>
            <person name="Vollmers J."/>
            <person name="Rivas-Marin E."/>
            <person name="Kohn T."/>
            <person name="Peeters S.H."/>
            <person name="Heuer A."/>
            <person name="Rast P."/>
            <person name="Oberbeckmann S."/>
            <person name="Bunk B."/>
            <person name="Jeske O."/>
            <person name="Meyerdierks A."/>
            <person name="Storesund J.E."/>
            <person name="Kallscheuer N."/>
            <person name="Luecker S."/>
            <person name="Lage O.M."/>
            <person name="Pohl T."/>
            <person name="Merkel B.J."/>
            <person name="Hornburger P."/>
            <person name="Mueller R.-W."/>
            <person name="Bruemmer F."/>
            <person name="Labrenz M."/>
            <person name="Spormann A.M."/>
            <person name="Op Den Camp H."/>
            <person name="Overmann J."/>
            <person name="Amann R."/>
            <person name="Jetten M.S.M."/>
            <person name="Mascher T."/>
            <person name="Medema M.H."/>
            <person name="Devos D.P."/>
            <person name="Kaster A.-K."/>
            <person name="Ovreas L."/>
            <person name="Rohde M."/>
            <person name="Galperin M.Y."/>
            <person name="Jogler C."/>
        </authorList>
    </citation>
    <scope>NUCLEOTIDE SEQUENCE [LARGE SCALE GENOMIC DNA]</scope>
    <source>
        <strain evidence="25 26">Pla111</strain>
    </source>
</reference>
<keyword evidence="14" id="KW-0289">Folate biosynthesis</keyword>
<dbReference type="NCBIfam" id="TIGR01499">
    <property type="entry name" value="folC"/>
    <property type="match status" value="1"/>
</dbReference>
<dbReference type="InterPro" id="IPR018109">
    <property type="entry name" value="Folylpolyglutamate_synth_CS"/>
</dbReference>
<evidence type="ECO:0000256" key="7">
    <source>
        <dbReference type="ARBA" id="ARBA00013025"/>
    </source>
</evidence>
<evidence type="ECO:0000256" key="22">
    <source>
        <dbReference type="PIRNR" id="PIRNR001563"/>
    </source>
</evidence>
<dbReference type="Proteomes" id="UP000318995">
    <property type="component" value="Unassembled WGS sequence"/>
</dbReference>
<evidence type="ECO:0000256" key="15">
    <source>
        <dbReference type="ARBA" id="ARBA00030048"/>
    </source>
</evidence>
<comment type="catalytic activity">
    <reaction evidence="18">
        <text>(6S)-5,6,7,8-tetrahydrofolyl-(gamma-L-Glu)(n) + L-glutamate + ATP = (6S)-5,6,7,8-tetrahydrofolyl-(gamma-L-Glu)(n+1) + ADP + phosphate + H(+)</text>
        <dbReference type="Rhea" id="RHEA:10580"/>
        <dbReference type="Rhea" id="RHEA-COMP:14738"/>
        <dbReference type="Rhea" id="RHEA-COMP:14740"/>
        <dbReference type="ChEBI" id="CHEBI:15378"/>
        <dbReference type="ChEBI" id="CHEBI:29985"/>
        <dbReference type="ChEBI" id="CHEBI:30616"/>
        <dbReference type="ChEBI" id="CHEBI:43474"/>
        <dbReference type="ChEBI" id="CHEBI:141005"/>
        <dbReference type="ChEBI" id="CHEBI:456216"/>
        <dbReference type="EC" id="6.3.2.17"/>
    </reaction>
</comment>
<dbReference type="InterPro" id="IPR036615">
    <property type="entry name" value="Mur_ligase_C_dom_sf"/>
</dbReference>
<keyword evidence="10" id="KW-0479">Metal-binding</keyword>
<dbReference type="FunFam" id="3.40.1190.10:FF:000011">
    <property type="entry name" value="Folylpolyglutamate synthase/dihydrofolate synthase"/>
    <property type="match status" value="1"/>
</dbReference>
<dbReference type="PANTHER" id="PTHR11136:SF0">
    <property type="entry name" value="DIHYDROFOLATE SYNTHETASE-RELATED"/>
    <property type="match status" value="1"/>
</dbReference>
<evidence type="ECO:0000256" key="10">
    <source>
        <dbReference type="ARBA" id="ARBA00022723"/>
    </source>
</evidence>
<gene>
    <name evidence="25" type="ORF">Pla111_20190</name>
</gene>
<accession>A0A5C5W8V8</accession>
<proteinExistence type="inferred from homology"/>
<evidence type="ECO:0000256" key="8">
    <source>
        <dbReference type="ARBA" id="ARBA00019357"/>
    </source>
</evidence>
<evidence type="ECO:0000259" key="24">
    <source>
        <dbReference type="Pfam" id="PF08245"/>
    </source>
</evidence>
<dbReference type="InterPro" id="IPR036565">
    <property type="entry name" value="Mur-like_cat_sf"/>
</dbReference>
<evidence type="ECO:0000256" key="2">
    <source>
        <dbReference type="ARBA" id="ARBA00002714"/>
    </source>
</evidence>
<dbReference type="AlphaFoldDB" id="A0A5C5W8V8"/>
<comment type="catalytic activity">
    <reaction evidence="21">
        <text>7,8-dihydropteroate + L-glutamate + ATP = 7,8-dihydrofolate + ADP + phosphate + H(+)</text>
        <dbReference type="Rhea" id="RHEA:23584"/>
        <dbReference type="ChEBI" id="CHEBI:15378"/>
        <dbReference type="ChEBI" id="CHEBI:17839"/>
        <dbReference type="ChEBI" id="CHEBI:29985"/>
        <dbReference type="ChEBI" id="CHEBI:30616"/>
        <dbReference type="ChEBI" id="CHEBI:43474"/>
        <dbReference type="ChEBI" id="CHEBI:57451"/>
        <dbReference type="ChEBI" id="CHEBI:456216"/>
        <dbReference type="EC" id="6.3.2.12"/>
    </reaction>
</comment>
<dbReference type="Pfam" id="PF02875">
    <property type="entry name" value="Mur_ligase_C"/>
    <property type="match status" value="1"/>
</dbReference>
<dbReference type="EMBL" id="SJPH01000003">
    <property type="protein sequence ID" value="TWT46917.1"/>
    <property type="molecule type" value="Genomic_DNA"/>
</dbReference>
<dbReference type="EC" id="6.3.2.12" evidence="6"/>
<evidence type="ECO:0000256" key="20">
    <source>
        <dbReference type="ARBA" id="ARBA00049035"/>
    </source>
</evidence>
<dbReference type="GO" id="GO:0005524">
    <property type="term" value="F:ATP binding"/>
    <property type="evidence" value="ECO:0007669"/>
    <property type="project" value="UniProtKB-KW"/>
</dbReference>
<name>A0A5C5W8V8_9BACT</name>
<dbReference type="GO" id="GO:0046872">
    <property type="term" value="F:metal ion binding"/>
    <property type="evidence" value="ECO:0007669"/>
    <property type="project" value="UniProtKB-KW"/>
</dbReference>
<dbReference type="Gene3D" id="3.40.1190.10">
    <property type="entry name" value="Mur-like, catalytic domain"/>
    <property type="match status" value="1"/>
</dbReference>
<evidence type="ECO:0000259" key="23">
    <source>
        <dbReference type="Pfam" id="PF02875"/>
    </source>
</evidence>
<dbReference type="GO" id="GO:0004326">
    <property type="term" value="F:tetrahydrofolylpolyglutamate synthase activity"/>
    <property type="evidence" value="ECO:0007669"/>
    <property type="project" value="UniProtKB-EC"/>
</dbReference>
<dbReference type="Gene3D" id="3.90.190.20">
    <property type="entry name" value="Mur ligase, C-terminal domain"/>
    <property type="match status" value="1"/>
</dbReference>
<comment type="pathway">
    <text evidence="3">Cofactor biosynthesis; tetrahydrofolate biosynthesis; 7,8-dihydrofolate from 2-amino-4-hydroxy-6-hydroxymethyl-7,8-dihydropteridine diphosphate and 4-aminobenzoate: step 2/2.</text>
</comment>
<evidence type="ECO:0000256" key="3">
    <source>
        <dbReference type="ARBA" id="ARBA00004799"/>
    </source>
</evidence>
<sequence>MPSYYHQAVKLPPYASRRDEAIAWLYSRINYETSTPIPYSEQGLKLERMRELAARLGNPQDRLRIVHVAGTKGKGSTGAMIAAALRASGQRVGVYSSPHFDRLEERFAIDGQPCCAEALVRLVSGVREAAEAMDASAAGPTFFDLTTAMALQHFADHAVDWAVIEVGLGGRLDSTNIVTPEVAVITSISFDHTRQLGNTLALIAAEKAGIIKPTIPIVSGVVQAEPAAVIRQIAGERSAPLLQRNRDFHLERRGDAWSYRGLTGTGDIELIEPVRPLLPGFAQAENAATALATLGLLAEHDSRITPAARSAGVATARLPGRLERFPGEPLVVIDGAHNDASVAALVDALDALCAGIPAERRVLMIAIAADKDVGAVLAPLVQRFSQIVATRFVDNPRALAPGALENKVREIAGDGVACQTAADPAAAYKLATRLAGRAGAVVGTGSLLFAAEARRLVVAERGAPP</sequence>
<dbReference type="SUPFAM" id="SSF53244">
    <property type="entry name" value="MurD-like peptide ligases, peptide-binding domain"/>
    <property type="match status" value="1"/>
</dbReference>
<evidence type="ECO:0000256" key="21">
    <source>
        <dbReference type="ARBA" id="ARBA00049161"/>
    </source>
</evidence>
<dbReference type="InterPro" id="IPR001645">
    <property type="entry name" value="Folylpolyglutamate_synth"/>
</dbReference>
<dbReference type="InterPro" id="IPR004101">
    <property type="entry name" value="Mur_ligase_C"/>
</dbReference>
<dbReference type="SUPFAM" id="SSF53623">
    <property type="entry name" value="MurD-like peptide ligases, catalytic domain"/>
    <property type="match status" value="1"/>
</dbReference>
<dbReference type="EC" id="6.3.2.17" evidence="7"/>
<evidence type="ECO:0000256" key="5">
    <source>
        <dbReference type="ARBA" id="ARBA00008276"/>
    </source>
</evidence>
<dbReference type="Pfam" id="PF08245">
    <property type="entry name" value="Mur_ligase_M"/>
    <property type="match status" value="1"/>
</dbReference>
<evidence type="ECO:0000256" key="12">
    <source>
        <dbReference type="ARBA" id="ARBA00022840"/>
    </source>
</evidence>
<dbReference type="GO" id="GO:0046656">
    <property type="term" value="P:folic acid biosynthetic process"/>
    <property type="evidence" value="ECO:0007669"/>
    <property type="project" value="UniProtKB-KW"/>
</dbReference>
<protein>
    <recommendedName>
        <fullName evidence="8">Dihydrofolate synthase/folylpolyglutamate synthase</fullName>
        <ecNumber evidence="6">6.3.2.12</ecNumber>
        <ecNumber evidence="7">6.3.2.17</ecNumber>
    </recommendedName>
    <alternativeName>
        <fullName evidence="17">Folylpoly-gamma-glutamate synthetase-dihydrofolate synthetase</fullName>
    </alternativeName>
    <alternativeName>
        <fullName evidence="15">Folylpolyglutamate synthetase</fullName>
    </alternativeName>
    <alternativeName>
        <fullName evidence="16">Tetrahydrofolylpolyglutamate synthase</fullName>
    </alternativeName>
</protein>
<evidence type="ECO:0000256" key="1">
    <source>
        <dbReference type="ARBA" id="ARBA00001946"/>
    </source>
</evidence>
<evidence type="ECO:0000256" key="4">
    <source>
        <dbReference type="ARBA" id="ARBA00005150"/>
    </source>
</evidence>
<evidence type="ECO:0000256" key="11">
    <source>
        <dbReference type="ARBA" id="ARBA00022741"/>
    </source>
</evidence>
<evidence type="ECO:0000256" key="13">
    <source>
        <dbReference type="ARBA" id="ARBA00022842"/>
    </source>
</evidence>
<keyword evidence="13" id="KW-0460">Magnesium</keyword>
<dbReference type="OrthoDB" id="9809356at2"/>
<evidence type="ECO:0000256" key="16">
    <source>
        <dbReference type="ARBA" id="ARBA00030592"/>
    </source>
</evidence>
<organism evidence="25 26">
    <name type="scientific">Botrimarina hoheduenensis</name>
    <dbReference type="NCBI Taxonomy" id="2528000"/>
    <lineage>
        <taxon>Bacteria</taxon>
        <taxon>Pseudomonadati</taxon>
        <taxon>Planctomycetota</taxon>
        <taxon>Planctomycetia</taxon>
        <taxon>Pirellulales</taxon>
        <taxon>Lacipirellulaceae</taxon>
        <taxon>Botrimarina</taxon>
    </lineage>
</organism>
<keyword evidence="12 22" id="KW-0067">ATP-binding</keyword>
<keyword evidence="11 22" id="KW-0547">Nucleotide-binding</keyword>
<evidence type="ECO:0000256" key="19">
    <source>
        <dbReference type="ARBA" id="ARBA00047808"/>
    </source>
</evidence>
<comment type="similarity">
    <text evidence="5 22">Belongs to the folylpolyglutamate synthase family.</text>
</comment>
<comment type="caution">
    <text evidence="25">The sequence shown here is derived from an EMBL/GenBank/DDBJ whole genome shotgun (WGS) entry which is preliminary data.</text>
</comment>
<evidence type="ECO:0000256" key="14">
    <source>
        <dbReference type="ARBA" id="ARBA00022909"/>
    </source>
</evidence>
<comment type="function">
    <text evidence="2">Functions in two distinct reactions of the de novo folate biosynthetic pathway. Catalyzes the addition of a glutamate residue to dihydropteroate (7,8-dihydropteroate or H2Pte) to form dihydrofolate (7,8-dihydrofolate monoglutamate or H2Pte-Glu). Also catalyzes successive additions of L-glutamate to tetrahydrofolate or 10-formyltetrahydrofolate or 5,10-methylenetetrahydrofolate, leading to folylpolyglutamate derivatives.</text>
</comment>
<feature type="domain" description="Mur ligase central" evidence="24">
    <location>
        <begin position="68"/>
        <end position="216"/>
    </location>
</feature>
<evidence type="ECO:0000256" key="9">
    <source>
        <dbReference type="ARBA" id="ARBA00022598"/>
    </source>
</evidence>
<comment type="pathway">
    <text evidence="4">Cofactor biosynthesis; tetrahydrofolylpolyglutamate biosynthesis.</text>
</comment>